<keyword evidence="3" id="KW-0808">Transferase</keyword>
<dbReference type="AlphaFoldDB" id="A0A371Z531"/>
<dbReference type="CDD" id="cd00761">
    <property type="entry name" value="Glyco_tranf_GTA_type"/>
    <property type="match status" value="1"/>
</dbReference>
<keyword evidence="1" id="KW-0812">Transmembrane</keyword>
<dbReference type="Proteomes" id="UP000262371">
    <property type="component" value="Unassembled WGS sequence"/>
</dbReference>
<protein>
    <submittedName>
        <fullName evidence="3">Glycosyltransferase family 2 protein</fullName>
    </submittedName>
</protein>
<evidence type="ECO:0000313" key="4">
    <source>
        <dbReference type="Proteomes" id="UP000262371"/>
    </source>
</evidence>
<sequence>MHNSSAVATRECPVTVSIVVPCYDRMDLLERTLHACIGQTGVPEGLGWEIVVADNHPDRLARDVVARLQADSPVCLRHIPAGVRNIAHARNCGVAAAEGAFIAFVDDDEAPEPDWLVAHFSCLERTGADASFGPKYPVFAGGSAPDWDADGRFYTTDFHMKQDEGIYPLRWFPPQPRGLGTGNSMMRRATCLVGEAPFDEKLGRCGGEDTLLLLTLAHEKRRFVWCANARVWEFNEAGRMTFAYMCKRVQRSSRHSAMARLAIGHNSMTARMGIYGVALAQLVVYGALWLFRRRPADYLQICKALGKFGVGSLDFIPEPRASGAGVRA</sequence>
<dbReference type="SUPFAM" id="SSF53448">
    <property type="entry name" value="Nucleotide-diphospho-sugar transferases"/>
    <property type="match status" value="1"/>
</dbReference>
<evidence type="ECO:0000256" key="1">
    <source>
        <dbReference type="SAM" id="Phobius"/>
    </source>
</evidence>
<accession>A0A371Z531</accession>
<gene>
    <name evidence="3" type="ORF">DY926_00305</name>
</gene>
<keyword evidence="4" id="KW-1185">Reference proteome</keyword>
<dbReference type="GO" id="GO:0016740">
    <property type="term" value="F:transferase activity"/>
    <property type="evidence" value="ECO:0007669"/>
    <property type="project" value="UniProtKB-KW"/>
</dbReference>
<dbReference type="PANTHER" id="PTHR43685:SF3">
    <property type="entry name" value="SLR2126 PROTEIN"/>
    <property type="match status" value="1"/>
</dbReference>
<proteinExistence type="predicted"/>
<reference evidence="3 4" key="1">
    <citation type="submission" date="2018-08" db="EMBL/GenBank/DDBJ databases">
        <title>Komagataeibacter sp. AV 382.</title>
        <authorList>
            <person name="Skraban J."/>
            <person name="Trcek J."/>
        </authorList>
    </citation>
    <scope>NUCLEOTIDE SEQUENCE [LARGE SCALE GENOMIC DNA]</scope>
    <source>
        <strain evidence="3 4">AV 382</strain>
    </source>
</reference>
<dbReference type="RefSeq" id="WP_116701542.1">
    <property type="nucleotide sequence ID" value="NZ_QUWV01000001.1"/>
</dbReference>
<evidence type="ECO:0000259" key="2">
    <source>
        <dbReference type="Pfam" id="PF00535"/>
    </source>
</evidence>
<dbReference type="Pfam" id="PF00535">
    <property type="entry name" value="Glycos_transf_2"/>
    <property type="match status" value="1"/>
</dbReference>
<dbReference type="InterPro" id="IPR050834">
    <property type="entry name" value="Glycosyltransf_2"/>
</dbReference>
<dbReference type="InterPro" id="IPR001173">
    <property type="entry name" value="Glyco_trans_2-like"/>
</dbReference>
<name>A0A371Z531_9PROT</name>
<comment type="caution">
    <text evidence="3">The sequence shown here is derived from an EMBL/GenBank/DDBJ whole genome shotgun (WGS) entry which is preliminary data.</text>
</comment>
<dbReference type="InterPro" id="IPR029044">
    <property type="entry name" value="Nucleotide-diphossugar_trans"/>
</dbReference>
<keyword evidence="1" id="KW-1133">Transmembrane helix</keyword>
<evidence type="ECO:0000313" key="3">
    <source>
        <dbReference type="EMBL" id="RFD21577.1"/>
    </source>
</evidence>
<dbReference type="PANTHER" id="PTHR43685">
    <property type="entry name" value="GLYCOSYLTRANSFERASE"/>
    <property type="match status" value="1"/>
</dbReference>
<feature type="domain" description="Glycosyltransferase 2-like" evidence="2">
    <location>
        <begin position="17"/>
        <end position="147"/>
    </location>
</feature>
<organism evidence="3 4">
    <name type="scientific">Komagataeibacter melaceti</name>
    <dbReference type="NCBI Taxonomy" id="2766577"/>
    <lineage>
        <taxon>Bacteria</taxon>
        <taxon>Pseudomonadati</taxon>
        <taxon>Pseudomonadota</taxon>
        <taxon>Alphaproteobacteria</taxon>
        <taxon>Acetobacterales</taxon>
        <taxon>Acetobacteraceae</taxon>
        <taxon>Komagataeibacter</taxon>
    </lineage>
</organism>
<feature type="transmembrane region" description="Helical" evidence="1">
    <location>
        <begin position="272"/>
        <end position="291"/>
    </location>
</feature>
<dbReference type="EMBL" id="QUWV01000001">
    <property type="protein sequence ID" value="RFD21577.1"/>
    <property type="molecule type" value="Genomic_DNA"/>
</dbReference>
<keyword evidence="1" id="KW-0472">Membrane</keyword>
<dbReference type="Gene3D" id="3.90.550.10">
    <property type="entry name" value="Spore Coat Polysaccharide Biosynthesis Protein SpsA, Chain A"/>
    <property type="match status" value="1"/>
</dbReference>